<accession>A0A0V0I4G4</accession>
<organism evidence="1">
    <name type="scientific">Solanum chacoense</name>
    <name type="common">Chaco potato</name>
    <dbReference type="NCBI Taxonomy" id="4108"/>
    <lineage>
        <taxon>Eukaryota</taxon>
        <taxon>Viridiplantae</taxon>
        <taxon>Streptophyta</taxon>
        <taxon>Embryophyta</taxon>
        <taxon>Tracheophyta</taxon>
        <taxon>Spermatophyta</taxon>
        <taxon>Magnoliopsida</taxon>
        <taxon>eudicotyledons</taxon>
        <taxon>Gunneridae</taxon>
        <taxon>Pentapetalae</taxon>
        <taxon>asterids</taxon>
        <taxon>lamiids</taxon>
        <taxon>Solanales</taxon>
        <taxon>Solanaceae</taxon>
        <taxon>Solanoideae</taxon>
        <taxon>Solaneae</taxon>
        <taxon>Solanum</taxon>
    </lineage>
</organism>
<protein>
    <submittedName>
        <fullName evidence="1">Putative ovule protein</fullName>
    </submittedName>
</protein>
<proteinExistence type="predicted"/>
<dbReference type="EMBL" id="GEDG01011151">
    <property type="protein sequence ID" value="JAP27455.1"/>
    <property type="molecule type" value="Transcribed_RNA"/>
</dbReference>
<sequence>MFKEIEKKYSGWLETEEETPLRNQLRWTRLRVEGPPDFMRSLIEVELEDLQDTYMGERAAIDCRKMARRNCSAANNVTFRWYDLSLRSSREDETPLGNGVLWWDRLITYS</sequence>
<reference evidence="1" key="1">
    <citation type="submission" date="2015-12" db="EMBL/GenBank/DDBJ databases">
        <title>Gene expression during late stages of embryo sac development: a critical building block for successful pollen-pistil interactions.</title>
        <authorList>
            <person name="Liu Y."/>
            <person name="Joly V."/>
            <person name="Sabar M."/>
            <person name="Matton D.P."/>
        </authorList>
    </citation>
    <scope>NUCLEOTIDE SEQUENCE</scope>
</reference>
<name>A0A0V0I4G4_SOLCH</name>
<dbReference type="AlphaFoldDB" id="A0A0V0I4G4"/>
<evidence type="ECO:0000313" key="1">
    <source>
        <dbReference type="EMBL" id="JAP27455.1"/>
    </source>
</evidence>